<feature type="binding site" evidence="2">
    <location>
        <position position="20"/>
    </location>
    <ligand>
        <name>substrate</name>
    </ligand>
</feature>
<evidence type="ECO:0000313" key="5">
    <source>
        <dbReference type="Proteomes" id="UP001518976"/>
    </source>
</evidence>
<dbReference type="PANTHER" id="PTHR10291">
    <property type="entry name" value="DEHYDRODOLICHYL DIPHOSPHATE SYNTHASE FAMILY MEMBER"/>
    <property type="match status" value="1"/>
</dbReference>
<dbReference type="SUPFAM" id="SSF64005">
    <property type="entry name" value="Undecaprenyl diphosphate synthase"/>
    <property type="match status" value="1"/>
</dbReference>
<dbReference type="Pfam" id="PF01255">
    <property type="entry name" value="Prenyltransf"/>
    <property type="match status" value="1"/>
</dbReference>
<organism evidence="4 5">
    <name type="scientific">Streptomyces spirodelae</name>
    <dbReference type="NCBI Taxonomy" id="2812904"/>
    <lineage>
        <taxon>Bacteria</taxon>
        <taxon>Bacillati</taxon>
        <taxon>Actinomycetota</taxon>
        <taxon>Actinomycetes</taxon>
        <taxon>Kitasatosporales</taxon>
        <taxon>Streptomycetaceae</taxon>
        <taxon>Streptomyces</taxon>
    </lineage>
</organism>
<evidence type="ECO:0000256" key="1">
    <source>
        <dbReference type="ARBA" id="ARBA00022679"/>
    </source>
</evidence>
<dbReference type="EC" id="2.5.1.-" evidence="2"/>
<feature type="binding site" evidence="2">
    <location>
        <position position="65"/>
    </location>
    <ligand>
        <name>substrate</name>
    </ligand>
</feature>
<dbReference type="EMBL" id="JAFFZN010000004">
    <property type="protein sequence ID" value="MBO8185150.1"/>
    <property type="molecule type" value="Genomic_DNA"/>
</dbReference>
<accession>A0ABS3WPV7</accession>
<keyword evidence="1 2" id="KW-0808">Transferase</keyword>
<feature type="binding site" evidence="2">
    <location>
        <begin position="185"/>
        <end position="187"/>
    </location>
    <ligand>
        <name>substrate</name>
    </ligand>
</feature>
<dbReference type="HAMAP" id="MF_01139">
    <property type="entry name" value="ISPT"/>
    <property type="match status" value="1"/>
</dbReference>
<comment type="subunit">
    <text evidence="2">Homodimer.</text>
</comment>
<dbReference type="Gene3D" id="3.40.1180.10">
    <property type="entry name" value="Decaprenyl diphosphate synthase-like"/>
    <property type="match status" value="1"/>
</dbReference>
<comment type="caution">
    <text evidence="2">Lacks conserved residue(s) required for the propagation of feature annotation.</text>
</comment>
<evidence type="ECO:0000256" key="3">
    <source>
        <dbReference type="SAM" id="MobiDB-lite"/>
    </source>
</evidence>
<dbReference type="InterPro" id="IPR001441">
    <property type="entry name" value="UPP_synth-like"/>
</dbReference>
<dbReference type="PANTHER" id="PTHR10291:SF0">
    <property type="entry name" value="DEHYDRODOLICHYL DIPHOSPHATE SYNTHASE 2"/>
    <property type="match status" value="1"/>
</dbReference>
<evidence type="ECO:0000313" key="4">
    <source>
        <dbReference type="EMBL" id="MBO8185150.1"/>
    </source>
</evidence>
<keyword evidence="2" id="KW-0460">Magnesium</keyword>
<comment type="caution">
    <text evidence="4">The sequence shown here is derived from an EMBL/GenBank/DDBJ whole genome shotgun (WGS) entry which is preliminary data.</text>
</comment>
<feature type="binding site" evidence="2">
    <location>
        <position position="179"/>
    </location>
    <ligand>
        <name>substrate</name>
    </ligand>
</feature>
<reference evidence="4 5" key="1">
    <citation type="submission" date="2021-02" db="EMBL/GenBank/DDBJ databases">
        <title>Streptomyces spirodelae sp. nov., isolated from duckweed.</title>
        <authorList>
            <person name="Saimee Y."/>
            <person name="Duangmal K."/>
        </authorList>
    </citation>
    <scope>NUCLEOTIDE SEQUENCE [LARGE SCALE GENOMIC DNA]</scope>
    <source>
        <strain evidence="4 5">DW4-2</strain>
    </source>
</reference>
<name>A0ABS3WPV7_9ACTN</name>
<comment type="function">
    <text evidence="2">Catalyzes the condensation of isopentenyl diphosphate (IPP) with allylic pyrophosphates generating different type of terpenoids.</text>
</comment>
<dbReference type="GO" id="GO:0008834">
    <property type="term" value="F:ditrans,polycis-undecaprenyl-diphosphate synthase [(2E,6E)-farnesyl-diphosphate specific] activity"/>
    <property type="evidence" value="ECO:0007669"/>
    <property type="project" value="UniProtKB-EC"/>
</dbReference>
<feature type="binding site" evidence="2">
    <location>
        <begin position="16"/>
        <end position="19"/>
    </location>
    <ligand>
        <name>substrate</name>
    </ligand>
</feature>
<dbReference type="CDD" id="cd00475">
    <property type="entry name" value="Cis_IPPS"/>
    <property type="match status" value="1"/>
</dbReference>
<comment type="similarity">
    <text evidence="2">Belongs to the UPP synthase family.</text>
</comment>
<feature type="binding site" evidence="2">
    <location>
        <position position="28"/>
    </location>
    <ligand>
        <name>substrate</name>
    </ligand>
</feature>
<evidence type="ECO:0000256" key="2">
    <source>
        <dbReference type="HAMAP-Rule" id="MF_01139"/>
    </source>
</evidence>
<dbReference type="NCBIfam" id="TIGR00055">
    <property type="entry name" value="uppS"/>
    <property type="match status" value="1"/>
</dbReference>
<comment type="cofactor">
    <cofactor evidence="2">
        <name>Mg(2+)</name>
        <dbReference type="ChEBI" id="CHEBI:18420"/>
    </cofactor>
    <text evidence="2">Binds 2 magnesium ions per subunit.</text>
</comment>
<dbReference type="RefSeq" id="WP_209263967.1">
    <property type="nucleotide sequence ID" value="NZ_JAFFZN010000004.1"/>
</dbReference>
<proteinExistence type="inferred from homology"/>
<keyword evidence="5" id="KW-1185">Reference proteome</keyword>
<protein>
    <recommendedName>
        <fullName evidence="2">Isoprenyl transferase</fullName>
        <ecNumber evidence="2">2.5.1.-</ecNumber>
    </recommendedName>
</protein>
<sequence>MAPGTPPRHIACIMAGNGRWARQRGLERTHGELASENAFRTVVRTAWEEDVEWLTLLTGAGNRARPGEDGAPGHFVAQHLLGHNLERLHDEGVRVRVLVPTDPALPEATSHRLREAEERTRGNSRRNLTIAFEPGGRQDILDAARALVSRQVPAYRVTEATFSKYMRCPELPDVDLLLRTGGEHRISNVLLWHCAHAELVFFEILWPDFRAEHLRYALDIYRRRRRRSGQVPADPAPHQTAALPAGEGLLSKLLHFPGTLATHLGLVLMDGLRETADYANSRPGQTRTRKRLGDADRWSR</sequence>
<feature type="region of interest" description="Disordered" evidence="3">
    <location>
        <begin position="278"/>
        <end position="300"/>
    </location>
</feature>
<keyword evidence="2" id="KW-0479">Metal-binding</keyword>
<dbReference type="InterPro" id="IPR036424">
    <property type="entry name" value="UPP_synth-like_sf"/>
</dbReference>
<feature type="compositionally biased region" description="Basic and acidic residues" evidence="3">
    <location>
        <begin position="291"/>
        <end position="300"/>
    </location>
</feature>
<dbReference type="Proteomes" id="UP001518976">
    <property type="component" value="Unassembled WGS sequence"/>
</dbReference>
<gene>
    <name evidence="4" type="primary">uppS</name>
    <name evidence="4" type="ORF">JW592_06645</name>
</gene>
<feature type="binding site" evidence="2">
    <location>
        <position position="198"/>
    </location>
    <ligand>
        <name>Mg(2+)</name>
        <dbReference type="ChEBI" id="CHEBI:18420"/>
    </ligand>
</feature>